<dbReference type="OrthoDB" id="3643at2759"/>
<proteinExistence type="inferred from homology"/>
<dbReference type="InterPro" id="IPR003692">
    <property type="entry name" value="Hydantoinase_B"/>
</dbReference>
<dbReference type="VEuPathDB" id="AmoebaDB:NF0050530"/>
<reference evidence="7 8" key="1">
    <citation type="journal article" date="2019" name="Sci. Rep.">
        <title>Nanopore sequencing improves the draft genome of the human pathogenic amoeba Naegleria fowleri.</title>
        <authorList>
            <person name="Liechti N."/>
            <person name="Schurch N."/>
            <person name="Bruggmann R."/>
            <person name="Wittwer M."/>
        </authorList>
    </citation>
    <scope>NUCLEOTIDE SEQUENCE [LARGE SCALE GENOMIC DNA]</scope>
    <source>
        <strain evidence="7 8">ATCC 30894</strain>
    </source>
</reference>
<keyword evidence="2" id="KW-0175">Coiled coil</keyword>
<gene>
    <name evidence="7" type="ORF">FDP41_009612</name>
</gene>
<dbReference type="Pfam" id="PF05378">
    <property type="entry name" value="Hydant_A_N"/>
    <property type="match status" value="1"/>
</dbReference>
<evidence type="ECO:0008006" key="9">
    <source>
        <dbReference type="Google" id="ProtNLM"/>
    </source>
</evidence>
<organism evidence="7 8">
    <name type="scientific">Naegleria fowleri</name>
    <name type="common">Brain eating amoeba</name>
    <dbReference type="NCBI Taxonomy" id="5763"/>
    <lineage>
        <taxon>Eukaryota</taxon>
        <taxon>Discoba</taxon>
        <taxon>Heterolobosea</taxon>
        <taxon>Tetramitia</taxon>
        <taxon>Eutetramitia</taxon>
        <taxon>Vahlkampfiidae</taxon>
        <taxon>Naegleria</taxon>
    </lineage>
</organism>
<feature type="coiled-coil region" evidence="2">
    <location>
        <begin position="467"/>
        <end position="494"/>
    </location>
</feature>
<dbReference type="InterPro" id="IPR002821">
    <property type="entry name" value="Hydantoinase_A"/>
</dbReference>
<comment type="similarity">
    <text evidence="1">Belongs to the oxoprolinase family.</text>
</comment>
<evidence type="ECO:0000259" key="4">
    <source>
        <dbReference type="Pfam" id="PF02538"/>
    </source>
</evidence>
<protein>
    <recommendedName>
        <fullName evidence="9">5-oxoprolinase</fullName>
    </recommendedName>
</protein>
<dbReference type="InterPro" id="IPR008040">
    <property type="entry name" value="Hydant_A_N"/>
</dbReference>
<evidence type="ECO:0000256" key="1">
    <source>
        <dbReference type="ARBA" id="ARBA00010403"/>
    </source>
</evidence>
<comment type="caution">
    <text evidence="7">The sequence shown here is derived from an EMBL/GenBank/DDBJ whole genome shotgun (WGS) entry which is preliminary data.</text>
</comment>
<dbReference type="OMA" id="TDCNVML"/>
<dbReference type="PANTHER" id="PTHR11365:SF2">
    <property type="entry name" value="5-OXOPROLINASE"/>
    <property type="match status" value="1"/>
</dbReference>
<dbReference type="InterPro" id="IPR049517">
    <property type="entry name" value="ACX-like_C"/>
</dbReference>
<dbReference type="EMBL" id="VFQX01000072">
    <property type="protein sequence ID" value="KAF0971916.1"/>
    <property type="molecule type" value="Genomic_DNA"/>
</dbReference>
<feature type="domain" description="Hydantoinase A/oxoprolinase" evidence="3">
    <location>
        <begin position="271"/>
        <end position="578"/>
    </location>
</feature>
<feature type="domain" description="Hydantoinase/oxoprolinase N-terminal" evidence="5">
    <location>
        <begin position="22"/>
        <end position="251"/>
    </location>
</feature>
<dbReference type="Pfam" id="PF19278">
    <property type="entry name" value="Hydant_A_C"/>
    <property type="match status" value="1"/>
</dbReference>
<sequence>MPTINASSSFSSSTSSSEELFRFSIDRGGTFTDIYAEVPRTPHNNFQPFFVMKLLSEDPQHYEDAPREGIKRIMNKVLGLNMKDAKEIDIDKIEYIRMGTTVATNALLERKGSKCALITTKGFRDLLKIGNQSRSKIFDLVIQKPELLYDRIIEVDERVCLTEQVYGSFKKFQAPEHDGSLISEEEWKSQKLKHGISGEEVYIRKTVDKEFVFNACKELHESGFNSIAVVLLHSYTYPEHELEIAALAKEAGIEYISLSHQVMPMIRAVPRGQTACVDAYLSPIIKEYVRKFCAGFSDYDKLLKRVTFMQSNGGLTPAANFKGCNSILSGPAGGVVGYAQTSFNPEEGTPVIGIDIGGTSTDVSRFGGTFDHVFETETAGVTIQAPQLDITTVAAGGGSRLFFTKSGVFQVGPESVGANPGPVCYRKQTNLPKKRLAITDANLFLGRLMPEFFPKIFGPSENEPLDYEATKRAFEELTNEVNEFELKRNGDKAQLKSPEEVAYGFIQVANESMSRPIRSITVAKGYDTRDHILCSFGGAGAQHCQAIARNLGMKKVFIPRQSGILSAYGLGLADVVFDEQEPCAKAYETENFSYFAKRLDDLRLKVVENLKRSGFDDSNIKTTSYLNMKYKGTDYSIMTTVPEKLKKDHNGLDGDYLAEFEKSYKREYGFIIAGRSVIVDDIRVVGIGSTPSISKIEISQSTQKPQPITFTKTYFEEGWTETAVYNLEHLGAGDEIQGPAIIIHETTTILVEPQGTASITKYGDAEITFSEVRIQQVDFSEMVKVDAVRLSIFNHRFMSIAEQMGRSLQRTSISTNIKERLDFSCALFSPNGDLIANAPHLPVHLGSMSEAVKFQIKHLGDSWKEGQVIMANHPCAGGTHLPDITVITPVYSNGRVVFYVANRGHHADIGSISPGSMPPFSRLLAEEGMAIISLKIVEDGIFQEQRITEQLKKAGARCIKDNIADLKAQIAANTKGISLLQDLINEYSLEVVQSYMQHVQDNAELAVREMLQQVFDGHAKSPNDEFIHVLSEDYMDDGSVIKLNLTIRNQRHEQFNTSSRKPVAEFDFTGTSEMVLGNINAPKAITTSAILYSLRCLVKQEIPLNQGCLEPITIKIEKHSLLDIGEDGIVGVVAGNVLTSQRITDIILKAFSAAACSQGCMNNFTFGNQTFGYYETIAGGAGAGPYWHGASGVHTHMTNTRITDVEILERRYPLVIKQFSLRPNTGGDGKYRGGDGVNREFEFLEPLRVGILSERRVFSPCGLCGGGNGAKGKNILVTKSGLVHNLGGKNSFDVQPGDIVLIQTPGGGGFGNQDEQQ</sequence>
<dbReference type="Pfam" id="PF01968">
    <property type="entry name" value="Hydantoinase_A"/>
    <property type="match status" value="1"/>
</dbReference>
<keyword evidence="8" id="KW-1185">Reference proteome</keyword>
<evidence type="ECO:0000313" key="8">
    <source>
        <dbReference type="Proteomes" id="UP000444721"/>
    </source>
</evidence>
<dbReference type="RefSeq" id="XP_044556631.1">
    <property type="nucleotide sequence ID" value="XM_044713589.1"/>
</dbReference>
<dbReference type="GO" id="GO:0005829">
    <property type="term" value="C:cytosol"/>
    <property type="evidence" value="ECO:0007669"/>
    <property type="project" value="TreeGrafter"/>
</dbReference>
<dbReference type="Proteomes" id="UP000444721">
    <property type="component" value="Unassembled WGS sequence"/>
</dbReference>
<dbReference type="PANTHER" id="PTHR11365">
    <property type="entry name" value="5-OXOPROLINASE RELATED"/>
    <property type="match status" value="1"/>
</dbReference>
<dbReference type="GeneID" id="68116827"/>
<dbReference type="VEuPathDB" id="AmoebaDB:NfTy_086810"/>
<evidence type="ECO:0000259" key="5">
    <source>
        <dbReference type="Pfam" id="PF05378"/>
    </source>
</evidence>
<dbReference type="InterPro" id="IPR045079">
    <property type="entry name" value="Oxoprolinase-like"/>
</dbReference>
<dbReference type="GO" id="GO:0017168">
    <property type="term" value="F:5-oxoprolinase (ATP-hydrolyzing) activity"/>
    <property type="evidence" value="ECO:0007669"/>
    <property type="project" value="TreeGrafter"/>
</dbReference>
<accession>A0A6A5BB37</accession>
<evidence type="ECO:0000259" key="3">
    <source>
        <dbReference type="Pfam" id="PF01968"/>
    </source>
</evidence>
<dbReference type="GO" id="GO:0006749">
    <property type="term" value="P:glutathione metabolic process"/>
    <property type="evidence" value="ECO:0007669"/>
    <property type="project" value="TreeGrafter"/>
</dbReference>
<feature type="domain" description="Hydantoinase B/oxoprolinase" evidence="4">
    <location>
        <begin position="786"/>
        <end position="1312"/>
    </location>
</feature>
<evidence type="ECO:0000259" key="6">
    <source>
        <dbReference type="Pfam" id="PF19278"/>
    </source>
</evidence>
<dbReference type="VEuPathDB" id="AmoebaDB:FDP41_009612"/>
<evidence type="ECO:0000256" key="2">
    <source>
        <dbReference type="SAM" id="Coils"/>
    </source>
</evidence>
<evidence type="ECO:0000313" key="7">
    <source>
        <dbReference type="EMBL" id="KAF0971916.1"/>
    </source>
</evidence>
<name>A0A6A5BB37_NAEFO</name>
<feature type="domain" description="Acetophenone carboxylase-like C-terminal" evidence="6">
    <location>
        <begin position="596"/>
        <end position="755"/>
    </location>
</feature>
<dbReference type="Pfam" id="PF02538">
    <property type="entry name" value="Hydantoinase_B"/>
    <property type="match status" value="1"/>
</dbReference>